<feature type="transmembrane region" description="Helical" evidence="1">
    <location>
        <begin position="62"/>
        <end position="82"/>
    </location>
</feature>
<keyword evidence="3" id="KW-1185">Reference proteome</keyword>
<proteinExistence type="predicted"/>
<dbReference type="EMBL" id="JBGMEL010000009">
    <property type="protein sequence ID" value="MFA0791074.1"/>
    <property type="molecule type" value="Genomic_DNA"/>
</dbReference>
<evidence type="ECO:0000313" key="3">
    <source>
        <dbReference type="Proteomes" id="UP001569414"/>
    </source>
</evidence>
<keyword evidence="1" id="KW-1133">Transmembrane helix</keyword>
<comment type="caution">
    <text evidence="2">The sequence shown here is derived from an EMBL/GenBank/DDBJ whole genome shotgun (WGS) entry which is preliminary data.</text>
</comment>
<organism evidence="2 3">
    <name type="scientific">Microbulbifer echini</name>
    <dbReference type="NCBI Taxonomy" id="1529067"/>
    <lineage>
        <taxon>Bacteria</taxon>
        <taxon>Pseudomonadati</taxon>
        <taxon>Pseudomonadota</taxon>
        <taxon>Gammaproteobacteria</taxon>
        <taxon>Cellvibrionales</taxon>
        <taxon>Microbulbiferaceae</taxon>
        <taxon>Microbulbifer</taxon>
    </lineage>
</organism>
<evidence type="ECO:0000256" key="1">
    <source>
        <dbReference type="SAM" id="Phobius"/>
    </source>
</evidence>
<protein>
    <submittedName>
        <fullName evidence="2">Uncharacterized protein</fullName>
    </submittedName>
</protein>
<keyword evidence="1" id="KW-0812">Transmembrane</keyword>
<gene>
    <name evidence="2" type="ORF">ACCI51_11000</name>
</gene>
<evidence type="ECO:0000313" key="2">
    <source>
        <dbReference type="EMBL" id="MFA0791074.1"/>
    </source>
</evidence>
<reference evidence="2 3" key="1">
    <citation type="submission" date="2024-08" db="EMBL/GenBank/DDBJ databases">
        <authorList>
            <person name="Ishaq N."/>
        </authorList>
    </citation>
    <scope>NUCLEOTIDE SEQUENCE [LARGE SCALE GENOMIC DNA]</scope>
    <source>
        <strain evidence="2 3">JCM 30400</strain>
    </source>
</reference>
<accession>A0ABV4NPX9</accession>
<sequence>MLKNDLADFSSDADLERQLRCLPVEEPGDDLEERILASLFARQEAHAAYSAKRLSGGKYPKLGQLAVAASFLLVITLVALFAPSKNLLSEVASVYTPAHSNRAHTQAATSRPVHFVLHSGRSMPGAVIRIILPENVRLEGYASRQVLQWQTDIAVGSNRLSLPVKVLGDRDAGEILIEVEYGGASKRMRQRLTHL</sequence>
<name>A0ABV4NPX9_9GAMM</name>
<dbReference type="Proteomes" id="UP001569414">
    <property type="component" value="Unassembled WGS sequence"/>
</dbReference>
<keyword evidence="1" id="KW-0472">Membrane</keyword>
<dbReference type="RefSeq" id="WP_299582160.1">
    <property type="nucleotide sequence ID" value="NZ_JBGMEL010000009.1"/>
</dbReference>